<evidence type="ECO:0000313" key="2">
    <source>
        <dbReference type="Proteomes" id="UP001054945"/>
    </source>
</evidence>
<dbReference type="EMBL" id="BPLR01002048">
    <property type="protein sequence ID" value="GIX69387.1"/>
    <property type="molecule type" value="Genomic_DNA"/>
</dbReference>
<gene>
    <name evidence="1" type="ORF">CEXT_465151</name>
</gene>
<organism evidence="1 2">
    <name type="scientific">Caerostris extrusa</name>
    <name type="common">Bark spider</name>
    <name type="synonym">Caerostris bankana</name>
    <dbReference type="NCBI Taxonomy" id="172846"/>
    <lineage>
        <taxon>Eukaryota</taxon>
        <taxon>Metazoa</taxon>
        <taxon>Ecdysozoa</taxon>
        <taxon>Arthropoda</taxon>
        <taxon>Chelicerata</taxon>
        <taxon>Arachnida</taxon>
        <taxon>Araneae</taxon>
        <taxon>Araneomorphae</taxon>
        <taxon>Entelegynae</taxon>
        <taxon>Araneoidea</taxon>
        <taxon>Araneidae</taxon>
        <taxon>Caerostris</taxon>
    </lineage>
</organism>
<proteinExistence type="predicted"/>
<evidence type="ECO:0000313" key="1">
    <source>
        <dbReference type="EMBL" id="GIX69387.1"/>
    </source>
</evidence>
<name>A0AAV4MCG6_CAEEX</name>
<dbReference type="Proteomes" id="UP001054945">
    <property type="component" value="Unassembled WGS sequence"/>
</dbReference>
<accession>A0AAV4MCG6</accession>
<keyword evidence="2" id="KW-1185">Reference proteome</keyword>
<dbReference type="AlphaFoldDB" id="A0AAV4MCG6"/>
<sequence length="90" mass="10506">MGFRASRFASPDEALTHLKMVSSDPFRQSFQERGRSLFKIQELEFFRSKRNSEVRMKYGCRKIPGKKKEEDLGMGDFPAAIFHTYSRVPL</sequence>
<reference evidence="1 2" key="1">
    <citation type="submission" date="2021-06" db="EMBL/GenBank/DDBJ databases">
        <title>Caerostris extrusa draft genome.</title>
        <authorList>
            <person name="Kono N."/>
            <person name="Arakawa K."/>
        </authorList>
    </citation>
    <scope>NUCLEOTIDE SEQUENCE [LARGE SCALE GENOMIC DNA]</scope>
</reference>
<comment type="caution">
    <text evidence="1">The sequence shown here is derived from an EMBL/GenBank/DDBJ whole genome shotgun (WGS) entry which is preliminary data.</text>
</comment>
<protein>
    <submittedName>
        <fullName evidence="1">Uncharacterized protein</fullName>
    </submittedName>
</protein>